<keyword evidence="3" id="KW-0285">Flavoprotein</keyword>
<dbReference type="PIRSF" id="PIRSF000137">
    <property type="entry name" value="Alcohol_oxidase"/>
    <property type="match status" value="1"/>
</dbReference>
<dbReference type="Gene3D" id="3.50.50.60">
    <property type="entry name" value="FAD/NAD(P)-binding domain"/>
    <property type="match status" value="1"/>
</dbReference>
<feature type="domain" description="Glucose-methanol-choline oxidoreductase N-terminal" evidence="6">
    <location>
        <begin position="250"/>
        <end position="264"/>
    </location>
</feature>
<dbReference type="SUPFAM" id="SSF51905">
    <property type="entry name" value="FAD/NAD(P)-binding domain"/>
    <property type="match status" value="1"/>
</dbReference>
<dbReference type="KEGG" id="parq:DSM112329_00768"/>
<evidence type="ECO:0000313" key="7">
    <source>
        <dbReference type="EMBL" id="XAY03942.1"/>
    </source>
</evidence>
<dbReference type="GO" id="GO:0016020">
    <property type="term" value="C:membrane"/>
    <property type="evidence" value="ECO:0007669"/>
    <property type="project" value="TreeGrafter"/>
</dbReference>
<dbReference type="EC" id="1.1.-.-" evidence="7"/>
<sequence length="529" mass="56368">MYDYVIVGAGSAGAVLAARLSEDPSVTVALLEAGGADTDDEIHIPAAFGALFKGRRDWDMSTEPEPGLGGRRAYLPRAKMLGGCSSMNAMVYMRGNRADYDEWAAMGAEGWGYDDVLPYFKKSESNERGEDQFHGADGPLPVKESRSMNPVIDAFVEAAAQAGHEKNPDFNGARQEGFGRFQTTQENGMRASTSVRFLHPNMGRENLTIITDAMALRILFDGDRASGVEIDHAGTIEEIHASREVILSAGAYQSPQLLMLSGIGPADALPLFGIEVRQDLPVGQGLKDHCMALFNWKADYESLMTALTPENVELLQTEGRGPLSSNIAEGGGFIRTRPGLDAPDCQFHVAPVLFHEEGLGAAVEHGVAFGPGVVKPTSTGSVTLRAPSPYVKPRIQHNYLTTEEDRATILAGARVALKIAEQDALGPFITGPFNAPPSDISDEDLMTVIEAQTQTIYHPTSTCAIGPVVDSRLRVHGVQGLRVVDASIMPSIVRGNTNAPTIMIGEKAADLIKEDAAAAAPATTATAQG</sequence>
<dbReference type="PANTHER" id="PTHR11552:SF147">
    <property type="entry name" value="CHOLINE DEHYDROGENASE, MITOCHONDRIAL"/>
    <property type="match status" value="1"/>
</dbReference>
<dbReference type="GO" id="GO:0008812">
    <property type="term" value="F:choline dehydrogenase activity"/>
    <property type="evidence" value="ECO:0007669"/>
    <property type="project" value="TreeGrafter"/>
</dbReference>
<gene>
    <name evidence="7" type="ORF">DSM112329_00768</name>
</gene>
<keyword evidence="7" id="KW-0560">Oxidoreductase</keyword>
<protein>
    <submittedName>
        <fullName evidence="7">GMC-type oxidoreductase</fullName>
        <ecNumber evidence="7">1.1.-.-</ecNumber>
    </submittedName>
</protein>
<dbReference type="SUPFAM" id="SSF54373">
    <property type="entry name" value="FAD-linked reductases, C-terminal domain"/>
    <property type="match status" value="1"/>
</dbReference>
<keyword evidence="4 5" id="KW-0274">FAD</keyword>
<evidence type="ECO:0000256" key="4">
    <source>
        <dbReference type="ARBA" id="ARBA00022827"/>
    </source>
</evidence>
<dbReference type="InterPro" id="IPR007867">
    <property type="entry name" value="GMC_OxRtase_C"/>
</dbReference>
<dbReference type="PROSITE" id="PS00624">
    <property type="entry name" value="GMC_OXRED_2"/>
    <property type="match status" value="1"/>
</dbReference>
<evidence type="ECO:0000256" key="1">
    <source>
        <dbReference type="ARBA" id="ARBA00001974"/>
    </source>
</evidence>
<feature type="binding site" evidence="5">
    <location>
        <begin position="88"/>
        <end position="91"/>
    </location>
    <ligand>
        <name>FAD</name>
        <dbReference type="ChEBI" id="CHEBI:57692"/>
    </ligand>
</feature>
<dbReference type="InterPro" id="IPR000172">
    <property type="entry name" value="GMC_OxRdtase_N"/>
</dbReference>
<evidence type="ECO:0000256" key="3">
    <source>
        <dbReference type="ARBA" id="ARBA00022630"/>
    </source>
</evidence>
<comment type="similarity">
    <text evidence="2">Belongs to the GMC oxidoreductase family.</text>
</comment>
<evidence type="ECO:0000256" key="2">
    <source>
        <dbReference type="ARBA" id="ARBA00010790"/>
    </source>
</evidence>
<dbReference type="Pfam" id="PF05199">
    <property type="entry name" value="GMC_oxred_C"/>
    <property type="match status" value="1"/>
</dbReference>
<accession>A0AAU7AQM4</accession>
<dbReference type="Pfam" id="PF00732">
    <property type="entry name" value="GMC_oxred_N"/>
    <property type="match status" value="1"/>
</dbReference>
<comment type="cofactor">
    <cofactor evidence="1 5">
        <name>FAD</name>
        <dbReference type="ChEBI" id="CHEBI:57692"/>
    </cofactor>
</comment>
<proteinExistence type="inferred from homology"/>
<dbReference type="PANTHER" id="PTHR11552">
    <property type="entry name" value="GLUCOSE-METHANOL-CHOLINE GMC OXIDOREDUCTASE"/>
    <property type="match status" value="1"/>
</dbReference>
<dbReference type="Gene3D" id="3.30.560.10">
    <property type="entry name" value="Glucose Oxidase, domain 3"/>
    <property type="match status" value="1"/>
</dbReference>
<dbReference type="InterPro" id="IPR036188">
    <property type="entry name" value="FAD/NAD-bd_sf"/>
</dbReference>
<dbReference type="InterPro" id="IPR012132">
    <property type="entry name" value="GMC_OxRdtase"/>
</dbReference>
<evidence type="ECO:0000259" key="6">
    <source>
        <dbReference type="PROSITE" id="PS00624"/>
    </source>
</evidence>
<evidence type="ECO:0000256" key="5">
    <source>
        <dbReference type="PIRSR" id="PIRSR000137-2"/>
    </source>
</evidence>
<dbReference type="GO" id="GO:0050660">
    <property type="term" value="F:flavin adenine dinucleotide binding"/>
    <property type="evidence" value="ECO:0007669"/>
    <property type="project" value="InterPro"/>
</dbReference>
<reference evidence="7" key="1">
    <citation type="submission" date="2022-12" db="EMBL/GenBank/DDBJ databases">
        <title>Paraconexibacter alkalitolerans sp. nov. and Baekduia alba sp. nov., isolated from soil and emended description of the genera Paraconexibacter (Chun et al., 2020) and Baekduia (An et al., 2020).</title>
        <authorList>
            <person name="Vieira S."/>
            <person name="Huber K.J."/>
            <person name="Geppert A."/>
            <person name="Wolf J."/>
            <person name="Neumann-Schaal M."/>
            <person name="Muesken M."/>
            <person name="Overmann J."/>
        </authorList>
    </citation>
    <scope>NUCLEOTIDE SEQUENCE</scope>
    <source>
        <strain evidence="7">AEG42_29</strain>
    </source>
</reference>
<organism evidence="7">
    <name type="scientific">Paraconexibacter sp. AEG42_29</name>
    <dbReference type="NCBI Taxonomy" id="2997339"/>
    <lineage>
        <taxon>Bacteria</taxon>
        <taxon>Bacillati</taxon>
        <taxon>Actinomycetota</taxon>
        <taxon>Thermoleophilia</taxon>
        <taxon>Solirubrobacterales</taxon>
        <taxon>Paraconexibacteraceae</taxon>
        <taxon>Paraconexibacter</taxon>
    </lineage>
</organism>
<name>A0AAU7AQM4_9ACTN</name>
<dbReference type="GO" id="GO:0019285">
    <property type="term" value="P:glycine betaine biosynthetic process from choline"/>
    <property type="evidence" value="ECO:0007669"/>
    <property type="project" value="TreeGrafter"/>
</dbReference>
<dbReference type="EMBL" id="CP114014">
    <property type="protein sequence ID" value="XAY03942.1"/>
    <property type="molecule type" value="Genomic_DNA"/>
</dbReference>
<dbReference type="AlphaFoldDB" id="A0AAU7AQM4"/>